<protein>
    <submittedName>
        <fullName evidence="1">Uncharacterized protein</fullName>
    </submittedName>
</protein>
<accession>A0ABP0R2S9</accession>
<evidence type="ECO:0000313" key="2">
    <source>
        <dbReference type="Proteomes" id="UP001642484"/>
    </source>
</evidence>
<dbReference type="EMBL" id="CAXAMN010025228">
    <property type="protein sequence ID" value="CAK9093521.1"/>
    <property type="molecule type" value="Genomic_DNA"/>
</dbReference>
<sequence>MVQQDSRQGANGQLMSQLKLTREWRAIVKDPRKFIAKCVAQGIEVSWQKLNKVQRQTMKETNQAMKELPSARLIRHGSCGCAGSLFCKQLALDKLNQKPASSFGIFQIQSYNIFDHFPLQATPKPKLLPGQRASCSDHASCIRLDSGLRKFYIFTLTTRSCKSWALNVV</sequence>
<gene>
    <name evidence="1" type="ORF">CCMP2556_LOCUS44686</name>
</gene>
<keyword evidence="2" id="KW-1185">Reference proteome</keyword>
<comment type="caution">
    <text evidence="1">The sequence shown here is derived from an EMBL/GenBank/DDBJ whole genome shotgun (WGS) entry which is preliminary data.</text>
</comment>
<organism evidence="1 2">
    <name type="scientific">Durusdinium trenchii</name>
    <dbReference type="NCBI Taxonomy" id="1381693"/>
    <lineage>
        <taxon>Eukaryota</taxon>
        <taxon>Sar</taxon>
        <taxon>Alveolata</taxon>
        <taxon>Dinophyceae</taxon>
        <taxon>Suessiales</taxon>
        <taxon>Symbiodiniaceae</taxon>
        <taxon>Durusdinium</taxon>
    </lineage>
</organism>
<dbReference type="Proteomes" id="UP001642484">
    <property type="component" value="Unassembled WGS sequence"/>
</dbReference>
<evidence type="ECO:0000313" key="1">
    <source>
        <dbReference type="EMBL" id="CAK9093521.1"/>
    </source>
</evidence>
<proteinExistence type="predicted"/>
<name>A0ABP0R2S9_9DINO</name>
<reference evidence="1 2" key="1">
    <citation type="submission" date="2024-02" db="EMBL/GenBank/DDBJ databases">
        <authorList>
            <person name="Chen Y."/>
            <person name="Shah S."/>
            <person name="Dougan E. K."/>
            <person name="Thang M."/>
            <person name="Chan C."/>
        </authorList>
    </citation>
    <scope>NUCLEOTIDE SEQUENCE [LARGE SCALE GENOMIC DNA]</scope>
</reference>